<dbReference type="PANTHER" id="PTHR42103:SF2">
    <property type="entry name" value="AB HYDROLASE-1 DOMAIN-CONTAINING PROTEIN"/>
    <property type="match status" value="1"/>
</dbReference>
<protein>
    <recommendedName>
        <fullName evidence="1">Serine aminopeptidase S33 domain-containing protein</fullName>
    </recommendedName>
</protein>
<gene>
    <name evidence="2" type="ORF">cand_030700</name>
</gene>
<keyword evidence="3" id="KW-1185">Reference proteome</keyword>
<dbReference type="Proteomes" id="UP000186804">
    <property type="component" value="Unassembled WGS sequence"/>
</dbReference>
<dbReference type="GeneID" id="92367254"/>
<dbReference type="InterPro" id="IPR022742">
    <property type="entry name" value="Hydrolase_4"/>
</dbReference>
<dbReference type="InterPro" id="IPR029058">
    <property type="entry name" value="AB_hydrolase_fold"/>
</dbReference>
<comment type="caution">
    <text evidence="2">The sequence shown here is derived from an EMBL/GenBank/DDBJ whole genome shotgun (WGS) entry which is preliminary data.</text>
</comment>
<sequence>MSRSLYPKEFYVSTNDGVSLFCRSFGTIENGNSNSLMFVMVHPYSFMGGSSDNMAGLAYKLAEDGYGSIIFDQRGVGKSTGSKSIFGNSEILDVVAVCEDIEKRDKGIRIILIGSSAGAPIAGSAVDKCRNIVAFIGIGYVFGFWPSFLFRQHYDNILNSKKPKLFIMGESDGFTSVEILNKVLEKCQEPKSKCIVPNVGHFKLESPYYDDYIAEKILNFIKTI</sequence>
<reference evidence="2 3" key="1">
    <citation type="submission" date="2016-10" db="EMBL/GenBank/DDBJ databases">
        <title>Reductive evolution of mitochondrial metabolism and differential evolution of invasion-related proteins in Cryptosporidium.</title>
        <authorList>
            <person name="Liu S."/>
            <person name="Roellig D.M."/>
            <person name="Guo Y."/>
            <person name="Li N."/>
            <person name="Frace M.A."/>
            <person name="Tang K."/>
            <person name="Zhang L."/>
            <person name="Feng Y."/>
            <person name="Xiao L."/>
        </authorList>
    </citation>
    <scope>NUCLEOTIDE SEQUENCE [LARGE SCALE GENOMIC DNA]</scope>
    <source>
        <strain evidence="2">30847</strain>
    </source>
</reference>
<dbReference type="Gene3D" id="3.40.50.1820">
    <property type="entry name" value="alpha/beta hydrolase"/>
    <property type="match status" value="1"/>
</dbReference>
<evidence type="ECO:0000313" key="3">
    <source>
        <dbReference type="Proteomes" id="UP000186804"/>
    </source>
</evidence>
<evidence type="ECO:0000313" key="2">
    <source>
        <dbReference type="EMBL" id="OII75640.1"/>
    </source>
</evidence>
<feature type="domain" description="Serine aminopeptidase S33" evidence="1">
    <location>
        <begin position="47"/>
        <end position="163"/>
    </location>
</feature>
<dbReference type="AlphaFoldDB" id="A0A1J4MN90"/>
<dbReference type="EMBL" id="LRBS01000086">
    <property type="protein sequence ID" value="OII75640.1"/>
    <property type="molecule type" value="Genomic_DNA"/>
</dbReference>
<evidence type="ECO:0000259" key="1">
    <source>
        <dbReference type="Pfam" id="PF12146"/>
    </source>
</evidence>
<name>A0A1J4MN90_9CRYT</name>
<accession>A0A1J4MN90</accession>
<proteinExistence type="predicted"/>
<organism evidence="2 3">
    <name type="scientific">Cryptosporidium andersoni</name>
    <dbReference type="NCBI Taxonomy" id="117008"/>
    <lineage>
        <taxon>Eukaryota</taxon>
        <taxon>Sar</taxon>
        <taxon>Alveolata</taxon>
        <taxon>Apicomplexa</taxon>
        <taxon>Conoidasida</taxon>
        <taxon>Coccidia</taxon>
        <taxon>Eucoccidiorida</taxon>
        <taxon>Eimeriorina</taxon>
        <taxon>Cryptosporidiidae</taxon>
        <taxon>Cryptosporidium</taxon>
    </lineage>
</organism>
<dbReference type="SUPFAM" id="SSF53474">
    <property type="entry name" value="alpha/beta-Hydrolases"/>
    <property type="match status" value="1"/>
</dbReference>
<dbReference type="OrthoDB" id="10260961at2759"/>
<dbReference type="Pfam" id="PF12146">
    <property type="entry name" value="Hydrolase_4"/>
    <property type="match status" value="1"/>
</dbReference>
<dbReference type="PANTHER" id="PTHR42103">
    <property type="entry name" value="ALPHA/BETA-HYDROLASES SUPERFAMILY PROTEIN"/>
    <property type="match status" value="1"/>
</dbReference>
<dbReference type="VEuPathDB" id="CryptoDB:cand_030700"/>
<dbReference type="RefSeq" id="XP_067067486.1">
    <property type="nucleotide sequence ID" value="XM_067213296.1"/>
</dbReference>